<reference evidence="3 4" key="1">
    <citation type="submission" date="2016-04" db="EMBL/GenBank/DDBJ databases">
        <title>A degradative enzymes factory behind the ericoid mycorrhizal symbiosis.</title>
        <authorList>
            <consortium name="DOE Joint Genome Institute"/>
            <person name="Martino E."/>
            <person name="Morin E."/>
            <person name="Grelet G."/>
            <person name="Kuo A."/>
            <person name="Kohler A."/>
            <person name="Daghino S."/>
            <person name="Barry K."/>
            <person name="Choi C."/>
            <person name="Cichocki N."/>
            <person name="Clum A."/>
            <person name="Copeland A."/>
            <person name="Hainaut M."/>
            <person name="Haridas S."/>
            <person name="Labutti K."/>
            <person name="Lindquist E."/>
            <person name="Lipzen A."/>
            <person name="Khouja H.-R."/>
            <person name="Murat C."/>
            <person name="Ohm R."/>
            <person name="Olson A."/>
            <person name="Spatafora J."/>
            <person name="Veneault-Fourrey C."/>
            <person name="Henrissat B."/>
            <person name="Grigoriev I."/>
            <person name="Martin F."/>
            <person name="Perotto S."/>
        </authorList>
    </citation>
    <scope>NUCLEOTIDE SEQUENCE [LARGE SCALE GENOMIC DNA]</scope>
    <source>
        <strain evidence="3 4">F</strain>
    </source>
</reference>
<dbReference type="STRING" id="1149755.A0A2J6RQS1"/>
<feature type="region of interest" description="Disordered" evidence="1">
    <location>
        <begin position="97"/>
        <end position="133"/>
    </location>
</feature>
<dbReference type="EMBL" id="KZ613945">
    <property type="protein sequence ID" value="PMD40859.1"/>
    <property type="molecule type" value="Genomic_DNA"/>
</dbReference>
<name>A0A2J6RQS1_HYAVF</name>
<dbReference type="OrthoDB" id="5424430at2759"/>
<feature type="transmembrane region" description="Helical" evidence="2">
    <location>
        <begin position="75"/>
        <end position="97"/>
    </location>
</feature>
<evidence type="ECO:0000313" key="4">
    <source>
        <dbReference type="Proteomes" id="UP000235786"/>
    </source>
</evidence>
<keyword evidence="2" id="KW-0472">Membrane</keyword>
<keyword evidence="2" id="KW-0812">Transmembrane</keyword>
<evidence type="ECO:0000256" key="1">
    <source>
        <dbReference type="SAM" id="MobiDB-lite"/>
    </source>
</evidence>
<evidence type="ECO:0000313" key="3">
    <source>
        <dbReference type="EMBL" id="PMD40859.1"/>
    </source>
</evidence>
<evidence type="ECO:0000256" key="2">
    <source>
        <dbReference type="SAM" id="Phobius"/>
    </source>
</evidence>
<evidence type="ECO:0008006" key="5">
    <source>
        <dbReference type="Google" id="ProtNLM"/>
    </source>
</evidence>
<feature type="compositionally biased region" description="Low complexity" evidence="1">
    <location>
        <begin position="105"/>
        <end position="133"/>
    </location>
</feature>
<dbReference type="AlphaFoldDB" id="A0A2J6RQS1"/>
<protein>
    <recommendedName>
        <fullName evidence="5">Apple domain-containing protein</fullName>
    </recommendedName>
</protein>
<accession>A0A2J6RQS1</accession>
<sequence>MASQYSDLEAVRENQQPGLEHDPMLHHQVLPDKYNAQYSDLQHAPNPYGNQNQYQYPAAVQPAPQKLWGLAPKTFWIVFAIISIIVIGAAVGGGVGASQLHKSSTKSTANTDSSTSSAPPTSATSNLTPSLTTTPVIGPSATLLRDCPSSNNTLLTVSPNPSNPQTFRKLCSTDFLKAASVPSTENVVNTQTTSLNDCIGLCAAYNEANKTSINDGAGYVCNAVCWRNGFVNDDFPGNCFGFTTANSTDSLGTQAFDTTADGECDGAGWIDQRQLQ</sequence>
<keyword evidence="2" id="KW-1133">Transmembrane helix</keyword>
<keyword evidence="4" id="KW-1185">Reference proteome</keyword>
<dbReference type="Proteomes" id="UP000235786">
    <property type="component" value="Unassembled WGS sequence"/>
</dbReference>
<gene>
    <name evidence="3" type="ORF">L207DRAFT_512301</name>
</gene>
<proteinExistence type="predicted"/>
<organism evidence="3 4">
    <name type="scientific">Hyaloscypha variabilis (strain UAMH 11265 / GT02V1 / F)</name>
    <name type="common">Meliniomyces variabilis</name>
    <dbReference type="NCBI Taxonomy" id="1149755"/>
    <lineage>
        <taxon>Eukaryota</taxon>
        <taxon>Fungi</taxon>
        <taxon>Dikarya</taxon>
        <taxon>Ascomycota</taxon>
        <taxon>Pezizomycotina</taxon>
        <taxon>Leotiomycetes</taxon>
        <taxon>Helotiales</taxon>
        <taxon>Hyaloscyphaceae</taxon>
        <taxon>Hyaloscypha</taxon>
        <taxon>Hyaloscypha variabilis</taxon>
    </lineage>
</organism>